<evidence type="ECO:0000256" key="1">
    <source>
        <dbReference type="ARBA" id="ARBA00009183"/>
    </source>
</evidence>
<dbReference type="GO" id="GO:0004499">
    <property type="term" value="F:N,N-dimethylaniline monooxygenase activity"/>
    <property type="evidence" value="ECO:0007669"/>
    <property type="project" value="InterPro"/>
</dbReference>
<organism evidence="7">
    <name type="scientific">Grosmannia clavigera (strain kw1407 / UAMH 11150)</name>
    <name type="common">Blue stain fungus</name>
    <name type="synonym">Graphiocladiella clavigera</name>
    <dbReference type="NCBI Taxonomy" id="655863"/>
    <lineage>
        <taxon>Eukaryota</taxon>
        <taxon>Fungi</taxon>
        <taxon>Dikarya</taxon>
        <taxon>Ascomycota</taxon>
        <taxon>Pezizomycotina</taxon>
        <taxon>Sordariomycetes</taxon>
        <taxon>Sordariomycetidae</taxon>
        <taxon>Ophiostomatales</taxon>
        <taxon>Ophiostomataceae</taxon>
        <taxon>Leptographium</taxon>
    </lineage>
</organism>
<keyword evidence="4" id="KW-0521">NADP</keyword>
<keyword evidence="3" id="KW-0274">FAD</keyword>
<evidence type="ECO:0000313" key="6">
    <source>
        <dbReference type="EMBL" id="EFX02193.1"/>
    </source>
</evidence>
<dbReference type="InterPro" id="IPR050346">
    <property type="entry name" value="FMO-like"/>
</dbReference>
<dbReference type="Pfam" id="PF00743">
    <property type="entry name" value="FMO-like"/>
    <property type="match status" value="3"/>
</dbReference>
<dbReference type="InterPro" id="IPR036188">
    <property type="entry name" value="FAD/NAD-bd_sf"/>
</dbReference>
<dbReference type="eggNOG" id="KOG1399">
    <property type="taxonomic scope" value="Eukaryota"/>
</dbReference>
<dbReference type="PIRSF" id="PIRSF000332">
    <property type="entry name" value="FMO"/>
    <property type="match status" value="1"/>
</dbReference>
<proteinExistence type="inferred from homology"/>
<comment type="similarity">
    <text evidence="1">Belongs to the FMO family.</text>
</comment>
<dbReference type="SUPFAM" id="SSF51905">
    <property type="entry name" value="FAD/NAD(P)-binding domain"/>
    <property type="match status" value="2"/>
</dbReference>
<evidence type="ECO:0000313" key="7">
    <source>
        <dbReference type="Proteomes" id="UP000007796"/>
    </source>
</evidence>
<dbReference type="InterPro" id="IPR000960">
    <property type="entry name" value="Flavin_mOase"/>
</dbReference>
<dbReference type="AlphaFoldDB" id="F0XJR9"/>
<keyword evidence="5" id="KW-0560">Oxidoreductase</keyword>
<reference evidence="6 7" key="1">
    <citation type="journal article" date="2011" name="Proc. Natl. Acad. Sci. U.S.A.">
        <title>Genome and transcriptome analyses of the mountain pine beetle-fungal symbiont Grosmannia clavigera, a lodgepole pine pathogen.</title>
        <authorList>
            <person name="DiGuistini S."/>
            <person name="Wang Y."/>
            <person name="Liao N.Y."/>
            <person name="Taylor G."/>
            <person name="Tanguay P."/>
            <person name="Feau N."/>
            <person name="Henrissat B."/>
            <person name="Chan S.K."/>
            <person name="Hesse-Orce U."/>
            <person name="Alamouti S.M."/>
            <person name="Tsui C.K.M."/>
            <person name="Docking R.T."/>
            <person name="Levasseur A."/>
            <person name="Haridas S."/>
            <person name="Robertson G."/>
            <person name="Birol I."/>
            <person name="Holt R.A."/>
            <person name="Marra M.A."/>
            <person name="Hamelin R.C."/>
            <person name="Hirst M."/>
            <person name="Jones S.J.M."/>
            <person name="Bohlmann J."/>
            <person name="Breuil C."/>
        </authorList>
    </citation>
    <scope>NUCLEOTIDE SEQUENCE [LARGE SCALE GENOMIC DNA]</scope>
    <source>
        <strain evidence="7">kw1407 / UAMH 11150</strain>
    </source>
</reference>
<dbReference type="InterPro" id="IPR020946">
    <property type="entry name" value="Flavin_mOase-like"/>
</dbReference>
<dbReference type="STRING" id="655863.F0XJR9"/>
<keyword evidence="7" id="KW-1185">Reference proteome</keyword>
<evidence type="ECO:0000256" key="2">
    <source>
        <dbReference type="ARBA" id="ARBA00022630"/>
    </source>
</evidence>
<evidence type="ECO:0000256" key="3">
    <source>
        <dbReference type="ARBA" id="ARBA00022827"/>
    </source>
</evidence>
<dbReference type="InParanoid" id="F0XJR9"/>
<dbReference type="Gene3D" id="3.50.50.60">
    <property type="entry name" value="FAD/NAD(P)-binding domain"/>
    <property type="match status" value="2"/>
</dbReference>
<evidence type="ECO:0000256" key="5">
    <source>
        <dbReference type="ARBA" id="ARBA00023002"/>
    </source>
</evidence>
<dbReference type="OrthoDB" id="66881at2759"/>
<dbReference type="PRINTS" id="PR00419">
    <property type="entry name" value="ADXRDTASE"/>
</dbReference>
<dbReference type="GO" id="GO:0050661">
    <property type="term" value="F:NADP binding"/>
    <property type="evidence" value="ECO:0007669"/>
    <property type="project" value="InterPro"/>
</dbReference>
<evidence type="ECO:0000256" key="4">
    <source>
        <dbReference type="ARBA" id="ARBA00022857"/>
    </source>
</evidence>
<dbReference type="EMBL" id="GL629782">
    <property type="protein sequence ID" value="EFX02193.1"/>
    <property type="molecule type" value="Genomic_DNA"/>
</dbReference>
<dbReference type="GeneID" id="25975210"/>
<gene>
    <name evidence="6" type="ORF">CMQ_2242</name>
</gene>
<dbReference type="GO" id="GO:0050660">
    <property type="term" value="F:flavin adenine dinucleotide binding"/>
    <property type="evidence" value="ECO:0007669"/>
    <property type="project" value="InterPro"/>
</dbReference>
<sequence>MASLPVRRVAVIGAGISGVNTAAHLIAEGLDVTVFERSSAVGGVWVLNPTRPLEPTYPSSKASVADVTFHNVPDNVDPYLLHSQPGPCYDGLKNNVPIELLEVSLNKWKPNTQSFSTHDVLSDYIQDTAAKTGVTERTMFDTKVVSIKKDRDVWQVTTSTWDHTTKNATTRDWTFDAVAVASGHYHAPQIPAIKGLAEWKTAFPSRVLHSKSFRNAKGFEKKAAQTVLVIGGSASSTDIAVELSPVAKKVWQSTRDGPFDHPAAMLPAKAKRVAEIRSFGRLTDGPAPASEPIPATVTLVDGRTIDDIDAVFVATGYQFSLPFLPQLHRDDVAPQQADDTVLVTDGQQLHNLHKDIFYIPDPTLAFVGVPFYTATFSLFEFQAITVAAVFAGKTALPPVQQQRAEYEKRVRDKGYGKLFHNLRSQDVEYSRELMAWVNEGRTPAEQKPDGYSPKWITTKEKMLKVPNKKNILYAETQKNGLVVQ</sequence>
<dbReference type="PANTHER" id="PTHR23023">
    <property type="entry name" value="DIMETHYLANILINE MONOOXYGENASE"/>
    <property type="match status" value="1"/>
</dbReference>
<dbReference type="Proteomes" id="UP000007796">
    <property type="component" value="Unassembled WGS sequence"/>
</dbReference>
<dbReference type="HOGENOM" id="CLU_006909_5_2_1"/>
<accession>F0XJR9</accession>
<keyword evidence="2" id="KW-0285">Flavoprotein</keyword>
<protein>
    <submittedName>
        <fullName evidence="6">FAD dependent oxidoreductase</fullName>
    </submittedName>
</protein>
<name>F0XJR9_GROCL</name>
<dbReference type="RefSeq" id="XP_014171675.1">
    <property type="nucleotide sequence ID" value="XM_014316200.1"/>
</dbReference>